<feature type="compositionally biased region" description="Basic and acidic residues" evidence="1">
    <location>
        <begin position="293"/>
        <end position="320"/>
    </location>
</feature>
<feature type="region of interest" description="Disordered" evidence="1">
    <location>
        <begin position="65"/>
        <end position="355"/>
    </location>
</feature>
<feature type="region of interest" description="Disordered" evidence="1">
    <location>
        <begin position="447"/>
        <end position="466"/>
    </location>
</feature>
<evidence type="ECO:0000313" key="3">
    <source>
        <dbReference type="Proteomes" id="UP000221165"/>
    </source>
</evidence>
<dbReference type="Proteomes" id="UP000221165">
    <property type="component" value="Unassembled WGS sequence"/>
</dbReference>
<organism evidence="2 3">
    <name type="scientific">Cystoisospora suis</name>
    <dbReference type="NCBI Taxonomy" id="483139"/>
    <lineage>
        <taxon>Eukaryota</taxon>
        <taxon>Sar</taxon>
        <taxon>Alveolata</taxon>
        <taxon>Apicomplexa</taxon>
        <taxon>Conoidasida</taxon>
        <taxon>Coccidia</taxon>
        <taxon>Eucoccidiorida</taxon>
        <taxon>Eimeriorina</taxon>
        <taxon>Sarcocystidae</taxon>
        <taxon>Cystoisospora</taxon>
    </lineage>
</organism>
<feature type="compositionally biased region" description="Basic and acidic residues" evidence="1">
    <location>
        <begin position="228"/>
        <end position="239"/>
    </location>
</feature>
<comment type="caution">
    <text evidence="2">The sequence shown here is derived from an EMBL/GenBank/DDBJ whole genome shotgun (WGS) entry which is preliminary data.</text>
</comment>
<protein>
    <submittedName>
        <fullName evidence="2">Serine threonine specific protein phosphatase</fullName>
    </submittedName>
</protein>
<accession>A0A2C6KHM8</accession>
<gene>
    <name evidence="2" type="ORF">CSUI_010028</name>
</gene>
<dbReference type="Gene3D" id="2.60.40.10">
    <property type="entry name" value="Immunoglobulins"/>
    <property type="match status" value="1"/>
</dbReference>
<evidence type="ECO:0000313" key="2">
    <source>
        <dbReference type="EMBL" id="PHJ16158.1"/>
    </source>
</evidence>
<dbReference type="VEuPathDB" id="ToxoDB:CSUI_010028"/>
<dbReference type="GO" id="GO:0030246">
    <property type="term" value="F:carbohydrate binding"/>
    <property type="evidence" value="ECO:0007669"/>
    <property type="project" value="InterPro"/>
</dbReference>
<name>A0A2C6KHM8_9APIC</name>
<feature type="compositionally biased region" description="Low complexity" evidence="1">
    <location>
        <begin position="256"/>
        <end position="271"/>
    </location>
</feature>
<feature type="compositionally biased region" description="Polar residues" evidence="1">
    <location>
        <begin position="215"/>
        <end position="224"/>
    </location>
</feature>
<feature type="non-terminal residue" evidence="2">
    <location>
        <position position="493"/>
    </location>
</feature>
<dbReference type="EMBL" id="MIGC01006561">
    <property type="protein sequence ID" value="PHJ16158.1"/>
    <property type="molecule type" value="Genomic_DNA"/>
</dbReference>
<dbReference type="RefSeq" id="XP_067917888.1">
    <property type="nucleotide sequence ID" value="XM_068070135.1"/>
</dbReference>
<feature type="compositionally biased region" description="Basic and acidic residues" evidence="1">
    <location>
        <begin position="101"/>
        <end position="129"/>
    </location>
</feature>
<feature type="compositionally biased region" description="Polar residues" evidence="1">
    <location>
        <begin position="82"/>
        <end position="96"/>
    </location>
</feature>
<feature type="compositionally biased region" description="Polar residues" evidence="1">
    <location>
        <begin position="278"/>
        <end position="292"/>
    </location>
</feature>
<dbReference type="OrthoDB" id="273181at2759"/>
<evidence type="ECO:0000256" key="1">
    <source>
        <dbReference type="SAM" id="MobiDB-lite"/>
    </source>
</evidence>
<reference evidence="2 3" key="1">
    <citation type="journal article" date="2017" name="Int. J. Parasitol.">
        <title>The genome of the protozoan parasite Cystoisospora suis and a reverse vaccinology approach to identify vaccine candidates.</title>
        <authorList>
            <person name="Palmieri N."/>
            <person name="Shrestha A."/>
            <person name="Ruttkowski B."/>
            <person name="Beck T."/>
            <person name="Vogl C."/>
            <person name="Tomley F."/>
            <person name="Blake D.P."/>
            <person name="Joachim A."/>
        </authorList>
    </citation>
    <scope>NUCLEOTIDE SEQUENCE [LARGE SCALE GENOMIC DNA]</scope>
    <source>
        <strain evidence="2 3">Wien I</strain>
    </source>
</reference>
<sequence>MIIRFSVIAFVPPNAQLGVVGSAPFLGEWRVEHCVPLIPYSSPHPNGLEPSLWFRDIDISSLLPSSSSSSFHGESDPRHLHSANQQKASTDGGYTSTEEEEMRRTRRREDSCRKREDHEEGEKGGKREAGGYSSDEDLSSPSSSSSSERHRRSSSPCSSSPRRDCPFAVELLSVSRRLSSSCSSSTGNRGRGSKPRSHSSSGVCKTSHLPPPSAYNATNNSKTFSPYAHRDGRRQREGREEAEEDYSHGLPSRIPANSSSSSAGSSSSSNNVHPPGATCTTRRNGPCPNSTHSRGEEDYNKKRCGEEKSEGRKGGARERYMTSSSSSSLAGGGESPHSRRRRRKDRGERIQGRREGWEGVHRSVFYHIPTRDPKIQAILGKHPLKNFSFDYKFILWYPLESPPLPYCVTTMGDPDNISGVYTGAGGDDEDTDEDEEKERHWRKWLFPPIPARQPTPPKPGDHVIWEGYGPDSNRKFSFDPYDIVVDVNELGNL</sequence>
<dbReference type="GeneID" id="94433346"/>
<feature type="compositionally biased region" description="Low complexity" evidence="1">
    <location>
        <begin position="171"/>
        <end position="188"/>
    </location>
</feature>
<feature type="compositionally biased region" description="Pro residues" evidence="1">
    <location>
        <begin position="447"/>
        <end position="458"/>
    </location>
</feature>
<dbReference type="InterPro" id="IPR013784">
    <property type="entry name" value="Carb-bd-like_fold"/>
</dbReference>
<dbReference type="AlphaFoldDB" id="A0A2C6KHM8"/>
<proteinExistence type="predicted"/>
<feature type="compositionally biased region" description="Basic and acidic residues" evidence="1">
    <location>
        <begin position="345"/>
        <end position="355"/>
    </location>
</feature>
<dbReference type="InterPro" id="IPR013783">
    <property type="entry name" value="Ig-like_fold"/>
</dbReference>
<dbReference type="SUPFAM" id="SSF49452">
    <property type="entry name" value="Starch-binding domain-like"/>
    <property type="match status" value="1"/>
</dbReference>
<keyword evidence="3" id="KW-1185">Reference proteome</keyword>